<proteinExistence type="predicted"/>
<organism evidence="2 3">
    <name type="scientific">Cystobacter ferrugineus</name>
    <dbReference type="NCBI Taxonomy" id="83449"/>
    <lineage>
        <taxon>Bacteria</taxon>
        <taxon>Pseudomonadati</taxon>
        <taxon>Myxococcota</taxon>
        <taxon>Myxococcia</taxon>
        <taxon>Myxococcales</taxon>
        <taxon>Cystobacterineae</taxon>
        <taxon>Archangiaceae</taxon>
        <taxon>Cystobacter</taxon>
    </lineage>
</organism>
<gene>
    <name evidence="2" type="ORF">BON30_23095</name>
</gene>
<evidence type="ECO:0000313" key="2">
    <source>
        <dbReference type="EMBL" id="OJH38057.1"/>
    </source>
</evidence>
<dbReference type="InterPro" id="IPR045748">
    <property type="entry name" value="DcaP"/>
</dbReference>
<name>A0A1L9B733_9BACT</name>
<dbReference type="Proteomes" id="UP000182229">
    <property type="component" value="Unassembled WGS sequence"/>
</dbReference>
<dbReference type="EMBL" id="MPIN01000006">
    <property type="protein sequence ID" value="OJH38057.1"/>
    <property type="molecule type" value="Genomic_DNA"/>
</dbReference>
<comment type="caution">
    <text evidence="2">The sequence shown here is derived from an EMBL/GenBank/DDBJ whole genome shotgun (WGS) entry which is preliminary data.</text>
</comment>
<evidence type="ECO:0000256" key="1">
    <source>
        <dbReference type="SAM" id="SignalP"/>
    </source>
</evidence>
<protein>
    <recommendedName>
        <fullName evidence="4">Porin</fullName>
    </recommendedName>
</protein>
<dbReference type="Pfam" id="PF19577">
    <property type="entry name" value="DcaP"/>
    <property type="match status" value="1"/>
</dbReference>
<reference evidence="3" key="1">
    <citation type="submission" date="2016-11" db="EMBL/GenBank/DDBJ databases">
        <authorList>
            <person name="Shukria A."/>
            <person name="Stevens D.C."/>
        </authorList>
    </citation>
    <scope>NUCLEOTIDE SEQUENCE [LARGE SCALE GENOMIC DNA]</scope>
    <source>
        <strain evidence="3">Cbfe23</strain>
    </source>
</reference>
<feature type="signal peptide" evidence="1">
    <location>
        <begin position="1"/>
        <end position="21"/>
    </location>
</feature>
<evidence type="ECO:0008006" key="4">
    <source>
        <dbReference type="Google" id="ProtNLM"/>
    </source>
</evidence>
<dbReference type="AlphaFoldDB" id="A0A1L9B733"/>
<sequence>MIGSKRFATMLAVLTSTLPLAAAAEDAAEDTASAALPPGTFRIPGTDTTVSVYGFAEVDATYDFDGRTSDINNFDWASFVSVQPFDNLGVEEPMKRQAFITARASRLGIMSNTPTPLGPLSVRLEADFVAPNTFQGELATNSTAFRLRHAYGQLGGLLIGQTWSTFFDGESTPDTVDFNPAAALALMRQTVARYTFTFSPEASLALAIENPQSLTFSSDYDAVPDFIAAFRYGGSRGHVSARAVTHEFRTTEHSKRAYGVGLSGSFKFANETLVAAVQGGDGIGRYMFNSLLQGAFDTGDQLELWRAYAYHIGLTHAWSPAVRSNVIWTQTFFAQNDRLEAAQRAFSEGAGTTDFIPNKRIDQLFVNTFWKITKNTEVGLEYTYGKRATFGLERGTQHRANVLVRFGLY</sequence>
<evidence type="ECO:0000313" key="3">
    <source>
        <dbReference type="Proteomes" id="UP000182229"/>
    </source>
</evidence>
<feature type="chain" id="PRO_5012295795" description="Porin" evidence="1">
    <location>
        <begin position="22"/>
        <end position="409"/>
    </location>
</feature>
<dbReference type="RefSeq" id="WP_071900564.1">
    <property type="nucleotide sequence ID" value="NZ_MPIN01000006.1"/>
</dbReference>
<dbReference type="OrthoDB" id="190887at2"/>
<accession>A0A1L9B733</accession>
<keyword evidence="1" id="KW-0732">Signal</keyword>
<dbReference type="STRING" id="83449.BON30_23095"/>
<reference evidence="2 3" key="2">
    <citation type="submission" date="2016-12" db="EMBL/GenBank/DDBJ databases">
        <title>Draft Genome Sequence of Cystobacter ferrugineus Strain Cbfe23.</title>
        <authorList>
            <person name="Akbar S."/>
            <person name="Dowd S.E."/>
            <person name="Stevens D.C."/>
        </authorList>
    </citation>
    <scope>NUCLEOTIDE SEQUENCE [LARGE SCALE GENOMIC DNA]</scope>
    <source>
        <strain evidence="2 3">Cbfe23</strain>
    </source>
</reference>
<keyword evidence="3" id="KW-1185">Reference proteome</keyword>
<dbReference type="SUPFAM" id="SSF56935">
    <property type="entry name" value="Porins"/>
    <property type="match status" value="1"/>
</dbReference>